<evidence type="ECO:0000313" key="3">
    <source>
        <dbReference type="EMBL" id="SUQ00743.1"/>
    </source>
</evidence>
<name>A0A0A8V8H0_YERRU</name>
<dbReference type="EMBL" id="LN681231">
    <property type="protein sequence ID" value="CEK25855.1"/>
    <property type="molecule type" value="Genomic_DNA"/>
</dbReference>
<dbReference type="EMBL" id="UHJG01000001">
    <property type="protein sequence ID" value="SUQ00743.1"/>
    <property type="molecule type" value="Genomic_DNA"/>
</dbReference>
<evidence type="ECO:0008006" key="5">
    <source>
        <dbReference type="Google" id="ProtNLM"/>
    </source>
</evidence>
<dbReference type="GeneID" id="66877840"/>
<gene>
    <name evidence="2" type="ORF">CSF007_0300</name>
    <name evidence="3" type="ORF">NCTC10476_02049</name>
</gene>
<keyword evidence="1" id="KW-0732">Signal</keyword>
<reference evidence="3 4" key="2">
    <citation type="submission" date="2018-06" db="EMBL/GenBank/DDBJ databases">
        <authorList>
            <consortium name="Pathogen Informatics"/>
            <person name="Doyle S."/>
        </authorList>
    </citation>
    <scope>NUCLEOTIDE SEQUENCE [LARGE SCALE GENOMIC DNA]</scope>
    <source>
        <strain evidence="3 4">NCTC10476</strain>
    </source>
</reference>
<evidence type="ECO:0000313" key="2">
    <source>
        <dbReference type="EMBL" id="CEK25855.1"/>
    </source>
</evidence>
<reference evidence="2" key="1">
    <citation type="journal article" date="2015" name="Genome Announc.">
        <title>Complete Genome Sequence of Yersinia ruckeri Strain CSF007-82, Etiologic Agent of Red Mouth Disease in Salmonid Fish.</title>
        <authorList>
            <person name="Nelson M.C."/>
            <person name="LaPatra S.E."/>
            <person name="Welch T.J."/>
            <person name="Graf J."/>
        </authorList>
    </citation>
    <scope>NUCLEOTIDE SEQUENCE</scope>
    <source>
        <strain evidence="2">CSF007-82</strain>
    </source>
</reference>
<evidence type="ECO:0000313" key="4">
    <source>
        <dbReference type="Proteomes" id="UP000255169"/>
    </source>
</evidence>
<dbReference type="RefSeq" id="WP_004718276.1">
    <property type="nucleotide sequence ID" value="NZ_CCYO01000011.1"/>
</dbReference>
<dbReference type="AlphaFoldDB" id="A0A0A8V8H0"/>
<sequence length="88" mass="9060">MMNNIKHFRKSLITGAAFALLLSAGQAMATDATTMLPTTDVVPADSSAPAVTSCLSSTNMLDLTCVLNAMMQSMTPTPPVTTATPPTA</sequence>
<dbReference type="OrthoDB" id="9980635at2"/>
<feature type="chain" id="PRO_5035987202" description="Secreted protein" evidence="1">
    <location>
        <begin position="30"/>
        <end position="88"/>
    </location>
</feature>
<evidence type="ECO:0000256" key="1">
    <source>
        <dbReference type="SAM" id="SignalP"/>
    </source>
</evidence>
<accession>A0A0A8V8H0</accession>
<protein>
    <recommendedName>
        <fullName evidence="5">Secreted protein</fullName>
    </recommendedName>
</protein>
<keyword evidence="4" id="KW-1185">Reference proteome</keyword>
<proteinExistence type="predicted"/>
<organism evidence="2">
    <name type="scientific">Yersinia ruckeri</name>
    <dbReference type="NCBI Taxonomy" id="29486"/>
    <lineage>
        <taxon>Bacteria</taxon>
        <taxon>Pseudomonadati</taxon>
        <taxon>Pseudomonadota</taxon>
        <taxon>Gammaproteobacteria</taxon>
        <taxon>Enterobacterales</taxon>
        <taxon>Yersiniaceae</taxon>
        <taxon>Yersinia</taxon>
    </lineage>
</organism>
<dbReference type="Proteomes" id="UP000255169">
    <property type="component" value="Unassembled WGS sequence"/>
</dbReference>
<feature type="signal peptide" evidence="1">
    <location>
        <begin position="1"/>
        <end position="29"/>
    </location>
</feature>